<organism evidence="2">
    <name type="scientific">marine sediment metagenome</name>
    <dbReference type="NCBI Taxonomy" id="412755"/>
    <lineage>
        <taxon>unclassified sequences</taxon>
        <taxon>metagenomes</taxon>
        <taxon>ecological metagenomes</taxon>
    </lineage>
</organism>
<evidence type="ECO:0000313" key="2">
    <source>
        <dbReference type="EMBL" id="GAH98900.1"/>
    </source>
</evidence>
<dbReference type="EMBL" id="BARU01048751">
    <property type="protein sequence ID" value="GAH98900.1"/>
    <property type="molecule type" value="Genomic_DNA"/>
</dbReference>
<dbReference type="Pfam" id="PF13683">
    <property type="entry name" value="rve_3"/>
    <property type="match status" value="1"/>
</dbReference>
<dbReference type="SUPFAM" id="SSF53098">
    <property type="entry name" value="Ribonuclease H-like"/>
    <property type="match status" value="1"/>
</dbReference>
<dbReference type="InterPro" id="IPR001584">
    <property type="entry name" value="Integrase_cat-core"/>
</dbReference>
<feature type="non-terminal residue" evidence="2">
    <location>
        <position position="65"/>
    </location>
</feature>
<comment type="caution">
    <text evidence="2">The sequence shown here is derived from an EMBL/GenBank/DDBJ whole genome shotgun (WGS) entry which is preliminary data.</text>
</comment>
<feature type="non-terminal residue" evidence="2">
    <location>
        <position position="1"/>
    </location>
</feature>
<dbReference type="AlphaFoldDB" id="X1KZ28"/>
<sequence>SRGIKLFVLPPRSPKLNGGVERAHWTHSEEFYEVTESPFDLSELRKELLEWERIYNTARPHQALG</sequence>
<dbReference type="Gene3D" id="3.30.420.10">
    <property type="entry name" value="Ribonuclease H-like superfamily/Ribonuclease H"/>
    <property type="match status" value="1"/>
</dbReference>
<name>X1KZ28_9ZZZZ</name>
<dbReference type="InterPro" id="IPR036397">
    <property type="entry name" value="RNaseH_sf"/>
</dbReference>
<dbReference type="PROSITE" id="PS50994">
    <property type="entry name" value="INTEGRASE"/>
    <property type="match status" value="1"/>
</dbReference>
<dbReference type="InterPro" id="IPR012337">
    <property type="entry name" value="RNaseH-like_sf"/>
</dbReference>
<feature type="domain" description="Integrase catalytic" evidence="1">
    <location>
        <begin position="1"/>
        <end position="65"/>
    </location>
</feature>
<dbReference type="GO" id="GO:0003676">
    <property type="term" value="F:nucleic acid binding"/>
    <property type="evidence" value="ECO:0007669"/>
    <property type="project" value="InterPro"/>
</dbReference>
<proteinExistence type="predicted"/>
<reference evidence="2" key="1">
    <citation type="journal article" date="2014" name="Front. Microbiol.">
        <title>High frequency of phylogenetically diverse reductive dehalogenase-homologous genes in deep subseafloor sedimentary metagenomes.</title>
        <authorList>
            <person name="Kawai M."/>
            <person name="Futagami T."/>
            <person name="Toyoda A."/>
            <person name="Takaki Y."/>
            <person name="Nishi S."/>
            <person name="Hori S."/>
            <person name="Arai W."/>
            <person name="Tsubouchi T."/>
            <person name="Morono Y."/>
            <person name="Uchiyama I."/>
            <person name="Ito T."/>
            <person name="Fujiyama A."/>
            <person name="Inagaki F."/>
            <person name="Takami H."/>
        </authorList>
    </citation>
    <scope>NUCLEOTIDE SEQUENCE</scope>
    <source>
        <strain evidence="2">Expedition CK06-06</strain>
    </source>
</reference>
<protein>
    <recommendedName>
        <fullName evidence="1">Integrase catalytic domain-containing protein</fullName>
    </recommendedName>
</protein>
<gene>
    <name evidence="2" type="ORF">S03H2_72258</name>
</gene>
<dbReference type="GO" id="GO:0015074">
    <property type="term" value="P:DNA integration"/>
    <property type="evidence" value="ECO:0007669"/>
    <property type="project" value="InterPro"/>
</dbReference>
<accession>X1KZ28</accession>
<evidence type="ECO:0000259" key="1">
    <source>
        <dbReference type="PROSITE" id="PS50994"/>
    </source>
</evidence>